<dbReference type="Proteomes" id="UP000310016">
    <property type="component" value="Unassembled WGS sequence"/>
</dbReference>
<sequence>MTPYPIPPLSAQSRATCTARIAEMENKTTFLQGVDPVLLDLSLREPAVGIPMGHTVENKYQLLQLAREMGFTDILLGTFDVSLPEVPQVDDVFAQQLKASGADLTGCFAFATIGTFQPNGDFQPDLSMTKLVDYGIPNTILDIDVSRAFVAPTPQARQSFIDRLVASIQWLYANLRGDRSGPPRIYINYQDMPDAFYEDWEWVATIAAVLAQQPVAAAAFEDGRGTSFPFQVGTMTAVVRAQLRPDQRLLVHMHVGCGMENANLIEALLNGADGVWAGFAREAATIGHAPSSELLANLARIGNQNVARRYRLERLYPVVQAMTRINTLEAEPNDFPVIGANAYRTMLTFFEQTGATWMDLPPQRIGAPAGWRVAPVASDTPVIAGRLAECGIIEPVSQGVLDRMRVLMRQDMIAGQRIAYDDPPNLIALYRRALAPQ</sequence>
<accession>A0A4U0Q7N4</accession>
<proteinExistence type="predicted"/>
<dbReference type="RefSeq" id="WP_136771739.1">
    <property type="nucleotide sequence ID" value="NZ_CP156074.1"/>
</dbReference>
<dbReference type="AlphaFoldDB" id="A0A4U0Q7N4"/>
<dbReference type="Gene3D" id="3.20.20.70">
    <property type="entry name" value="Aldolase class I"/>
    <property type="match status" value="1"/>
</dbReference>
<protein>
    <recommendedName>
        <fullName evidence="3">Pyruvate carboxyltransferase domain-containing protein</fullName>
    </recommendedName>
</protein>
<organism evidence="1 2">
    <name type="scientific">Chitiniphilus eburneus</name>
    <dbReference type="NCBI Taxonomy" id="2571148"/>
    <lineage>
        <taxon>Bacteria</taxon>
        <taxon>Pseudomonadati</taxon>
        <taxon>Pseudomonadota</taxon>
        <taxon>Betaproteobacteria</taxon>
        <taxon>Neisseriales</taxon>
        <taxon>Chitinibacteraceae</taxon>
        <taxon>Chitiniphilus</taxon>
    </lineage>
</organism>
<evidence type="ECO:0008006" key="3">
    <source>
        <dbReference type="Google" id="ProtNLM"/>
    </source>
</evidence>
<evidence type="ECO:0000313" key="1">
    <source>
        <dbReference type="EMBL" id="TJZ77263.1"/>
    </source>
</evidence>
<comment type="caution">
    <text evidence="1">The sequence shown here is derived from an EMBL/GenBank/DDBJ whole genome shotgun (WGS) entry which is preliminary data.</text>
</comment>
<dbReference type="SUPFAM" id="SSF51569">
    <property type="entry name" value="Aldolase"/>
    <property type="match status" value="1"/>
</dbReference>
<gene>
    <name evidence="1" type="ORF">FAZ21_02660</name>
</gene>
<dbReference type="InterPro" id="IPR013785">
    <property type="entry name" value="Aldolase_TIM"/>
</dbReference>
<dbReference type="OrthoDB" id="8744124at2"/>
<dbReference type="EMBL" id="SUMF01000002">
    <property type="protein sequence ID" value="TJZ77263.1"/>
    <property type="molecule type" value="Genomic_DNA"/>
</dbReference>
<name>A0A4U0Q7N4_9NEIS</name>
<evidence type="ECO:0000313" key="2">
    <source>
        <dbReference type="Proteomes" id="UP000310016"/>
    </source>
</evidence>
<reference evidence="1 2" key="1">
    <citation type="submission" date="2019-04" db="EMBL/GenBank/DDBJ databases">
        <title>Chitiniphilus eburnea sp. nov., a novel chitinolytic bacterium isolated from aquaculture sludge.</title>
        <authorList>
            <person name="Sheng M."/>
        </authorList>
    </citation>
    <scope>NUCLEOTIDE SEQUENCE [LARGE SCALE GENOMIC DNA]</scope>
    <source>
        <strain evidence="1 2">HX-2-15</strain>
    </source>
</reference>
<keyword evidence="2" id="KW-1185">Reference proteome</keyword>